<dbReference type="SUPFAM" id="SSF53756">
    <property type="entry name" value="UDP-Glycosyltransferase/glycogen phosphorylase"/>
    <property type="match status" value="1"/>
</dbReference>
<evidence type="ECO:0000313" key="5">
    <source>
        <dbReference type="EMBL" id="KKS14408.1"/>
    </source>
</evidence>
<evidence type="ECO:0000256" key="2">
    <source>
        <dbReference type="ARBA" id="ARBA00022676"/>
    </source>
</evidence>
<dbReference type="Pfam" id="PF00534">
    <property type="entry name" value="Glycos_transf_1"/>
    <property type="match status" value="1"/>
</dbReference>
<dbReference type="GO" id="GO:0016757">
    <property type="term" value="F:glycosyltransferase activity"/>
    <property type="evidence" value="ECO:0007669"/>
    <property type="project" value="UniProtKB-KW"/>
</dbReference>
<evidence type="ECO:0000313" key="6">
    <source>
        <dbReference type="Proteomes" id="UP000034753"/>
    </source>
</evidence>
<dbReference type="AlphaFoldDB" id="A0A0G0ZN39"/>
<name>A0A0G0ZN39_9BACT</name>
<dbReference type="PANTHER" id="PTHR12526">
    <property type="entry name" value="GLYCOSYLTRANSFERASE"/>
    <property type="match status" value="1"/>
</dbReference>
<organism evidence="5 6">
    <name type="scientific">Candidatus Daviesbacteria bacterium GW2011_GWB1_41_5</name>
    <dbReference type="NCBI Taxonomy" id="1618429"/>
    <lineage>
        <taxon>Bacteria</taxon>
        <taxon>Candidatus Daviesiibacteriota</taxon>
    </lineage>
</organism>
<evidence type="ECO:0000256" key="1">
    <source>
        <dbReference type="ARBA" id="ARBA00009481"/>
    </source>
</evidence>
<dbReference type="Gene3D" id="3.40.50.2000">
    <property type="entry name" value="Glycogen Phosphorylase B"/>
    <property type="match status" value="2"/>
</dbReference>
<feature type="domain" description="Glycosyl transferase family 1" evidence="4">
    <location>
        <begin position="201"/>
        <end position="362"/>
    </location>
</feature>
<dbReference type="Proteomes" id="UP000034753">
    <property type="component" value="Unassembled WGS sequence"/>
</dbReference>
<dbReference type="PANTHER" id="PTHR12526:SF640">
    <property type="entry name" value="COLANIC ACID BIOSYNTHESIS GLYCOSYLTRANSFERASE WCAL-RELATED"/>
    <property type="match status" value="1"/>
</dbReference>
<keyword evidence="3 5" id="KW-0808">Transferase</keyword>
<dbReference type="InterPro" id="IPR001296">
    <property type="entry name" value="Glyco_trans_1"/>
</dbReference>
<protein>
    <submittedName>
        <fullName evidence="5">Glycosyl transferase</fullName>
    </submittedName>
</protein>
<evidence type="ECO:0000256" key="3">
    <source>
        <dbReference type="ARBA" id="ARBA00022679"/>
    </source>
</evidence>
<reference evidence="5 6" key="1">
    <citation type="journal article" date="2015" name="Nature">
        <title>rRNA introns, odd ribosomes, and small enigmatic genomes across a large radiation of phyla.</title>
        <authorList>
            <person name="Brown C.T."/>
            <person name="Hug L.A."/>
            <person name="Thomas B.C."/>
            <person name="Sharon I."/>
            <person name="Castelle C.J."/>
            <person name="Singh A."/>
            <person name="Wilkins M.J."/>
            <person name="Williams K.H."/>
            <person name="Banfield J.F."/>
        </authorList>
    </citation>
    <scope>NUCLEOTIDE SEQUENCE [LARGE SCALE GENOMIC DNA]</scope>
</reference>
<dbReference type="EMBL" id="LCBN01000001">
    <property type="protein sequence ID" value="KKS14408.1"/>
    <property type="molecule type" value="Genomic_DNA"/>
</dbReference>
<comment type="caution">
    <text evidence="5">The sequence shown here is derived from an EMBL/GenBank/DDBJ whole genome shotgun (WGS) entry which is preliminary data.</text>
</comment>
<evidence type="ECO:0000259" key="4">
    <source>
        <dbReference type="Pfam" id="PF00534"/>
    </source>
</evidence>
<gene>
    <name evidence="5" type="ORF">UU67_C0001G0004</name>
</gene>
<keyword evidence="2" id="KW-0328">Glycosyltransferase</keyword>
<accession>A0A0G0ZN39</accession>
<sequence>MKDKGVIVTGHPYAYPYYFKVFTFVDKAKFIFVLPKIWRARLVIKLEKIAGFKIYGLNALSYGRQSFFGGQFKGWLPGILWLLPYLRLRYQPRVLYSCSEPNLLTTLFNGLVAKCFGLRYAIFTWQNIPAENRLHGIKLRLSLFLVRLNLWLADGVICGNKKAELIVKQLNKTIKTAIFPLSGVDVERFKPGLVSDWKQRLNLFDHKTILFYGALDKRKGLNILLDAFKIVQDQSSKLVVVGRGPEAEKLKQQTSLLGLGGRVIFIDWMDNAKLPELLNTADIFVYPSVPVGGWEEQFGYAMAEASACALPVISTQTGSIAEVVLNEKTGILVEPNNSTALALALDKLLADRALREGWGHCGRDYVVENYSHKKIAEQLTNFLFNL</sequence>
<comment type="similarity">
    <text evidence="1">Belongs to the glycosyltransferase group 1 family. Glycosyltransferase 4 subfamily.</text>
</comment>
<proteinExistence type="inferred from homology"/>